<dbReference type="EMBL" id="KJ538549">
    <property type="protein sequence ID" value="AHZ89318.1"/>
    <property type="molecule type" value="Genomic_DNA"/>
</dbReference>
<name>A0A059VBW8_9BACT</name>
<dbReference type="AlphaFoldDB" id="A0A059VBW8"/>
<proteinExistence type="predicted"/>
<reference evidence="1" key="1">
    <citation type="submission" date="2014-03" db="EMBL/GenBank/DDBJ databases">
        <title>CTD 241 fosmid library clone Pool3 contig00022.</title>
        <authorList>
            <person name="Pierechod M."/>
            <person name="Altermark B."/>
            <person name="Willassen N.P."/>
        </authorList>
    </citation>
    <scope>NUCLEOTIDE SEQUENCE</scope>
</reference>
<organism evidence="1">
    <name type="scientific">uncultured bacterium 'pool 3 contig00022'</name>
    <dbReference type="NCBI Taxonomy" id="1497872"/>
    <lineage>
        <taxon>Bacteria</taxon>
        <taxon>environmental samples</taxon>
    </lineage>
</organism>
<sequence>MSATLDIHGFRVLPIGRVSREFNQAVRRIAARGYTDRSCVIIKTNAGPDSGITHAGGRYLHAANPYTQTVMAIMRDKGIEPPPPPFLVAPGATTLFHEWGHHVDHLWSGHDNIVHFSVRWFSHFYEVRRRALAGRASRRQMQPGRTIKTAADAVDVVVEWRRFASELFAMLFEDWMRGAKRFSVDSCDPQNLLSREAIFMKLAFLSSVSSDDVRHKTYALFEAAHASSAELPEMRDGFLGHHTFAVLDSLRRATDRIRAETASADGTSP</sequence>
<accession>A0A059VBW8</accession>
<protein>
    <submittedName>
        <fullName evidence="1">Uncharacterized protein</fullName>
    </submittedName>
</protein>
<evidence type="ECO:0000313" key="1">
    <source>
        <dbReference type="EMBL" id="AHZ89318.1"/>
    </source>
</evidence>